<evidence type="ECO:0000313" key="1">
    <source>
        <dbReference type="EMBL" id="CAL0304451.1"/>
    </source>
</evidence>
<gene>
    <name evidence="1" type="ORF">LLUT_LOCUS5511</name>
</gene>
<evidence type="ECO:0000313" key="2">
    <source>
        <dbReference type="Proteomes" id="UP001497480"/>
    </source>
</evidence>
<dbReference type="EMBL" id="CAXHTB010000004">
    <property type="protein sequence ID" value="CAL0304451.1"/>
    <property type="molecule type" value="Genomic_DNA"/>
</dbReference>
<dbReference type="PANTHER" id="PTHR33103">
    <property type="entry name" value="OS01G0153900 PROTEIN"/>
    <property type="match status" value="1"/>
</dbReference>
<dbReference type="Proteomes" id="UP001497480">
    <property type="component" value="Unassembled WGS sequence"/>
</dbReference>
<dbReference type="InterPro" id="IPR007750">
    <property type="entry name" value="DUF674"/>
</dbReference>
<sequence length="505" mass="57620">MAEAATEKQVTLRFLIDKKKNKVLYAQAGKDFVDILLSFLTFPLGTIARVVAKELELKNVNVGSLNNLYESVANLDVEYFWTETSKEMLLQPRNYMEDYCQNLKLNIDDTEKMKFFICQNWECSRKESGSLLSIFKNRNCKCGKLMNREISRKNETMINHEGFVPDICSFIIFDNLKMVPDNIQNFVSLPMNFGYEDFNSIKINTVVNVTRKEMVDLLKYSLLSETPLTDFFLKKKQFHEIAKPRSSLLFNIDDTEENVREEMMKLKVLIRKSKMKVLFAIAEEDFVDILFSFLTFPLGGVENMMKGNTSLGSIDNLYKSLVDLDGNKYLKSPSLKDKLVKARLAQQFKLQNQLLPIDEVPISYYSCYNDFSSPSNVTGILTPAQRYRKVVDDYARFLSKTYAPLSYLDPHSSTFESCGTGKGFIKSPSLYMVTDDLIVTPASSISIVSYLTMSNISPSDIEERVISIGRKEYLSLLKASLISSSSLTDGLGQFINPIKEEKICN</sequence>
<proteinExistence type="predicted"/>
<reference evidence="1 2" key="1">
    <citation type="submission" date="2024-03" db="EMBL/GenBank/DDBJ databases">
        <authorList>
            <person name="Martinez-Hernandez J."/>
        </authorList>
    </citation>
    <scope>NUCLEOTIDE SEQUENCE [LARGE SCALE GENOMIC DNA]</scope>
</reference>
<keyword evidence="2" id="KW-1185">Reference proteome</keyword>
<organism evidence="1 2">
    <name type="scientific">Lupinus luteus</name>
    <name type="common">European yellow lupine</name>
    <dbReference type="NCBI Taxonomy" id="3873"/>
    <lineage>
        <taxon>Eukaryota</taxon>
        <taxon>Viridiplantae</taxon>
        <taxon>Streptophyta</taxon>
        <taxon>Embryophyta</taxon>
        <taxon>Tracheophyta</taxon>
        <taxon>Spermatophyta</taxon>
        <taxon>Magnoliopsida</taxon>
        <taxon>eudicotyledons</taxon>
        <taxon>Gunneridae</taxon>
        <taxon>Pentapetalae</taxon>
        <taxon>rosids</taxon>
        <taxon>fabids</taxon>
        <taxon>Fabales</taxon>
        <taxon>Fabaceae</taxon>
        <taxon>Papilionoideae</taxon>
        <taxon>50 kb inversion clade</taxon>
        <taxon>genistoids sensu lato</taxon>
        <taxon>core genistoids</taxon>
        <taxon>Genisteae</taxon>
        <taxon>Lupinus</taxon>
    </lineage>
</organism>
<name>A0AAV1W658_LUPLU</name>
<accession>A0AAV1W658</accession>
<protein>
    <recommendedName>
        <fullName evidence="3">DUF674 family protein</fullName>
    </recommendedName>
</protein>
<evidence type="ECO:0008006" key="3">
    <source>
        <dbReference type="Google" id="ProtNLM"/>
    </source>
</evidence>
<dbReference type="PANTHER" id="PTHR33103:SF27">
    <property type="entry name" value="OS04G0594700 PROTEIN"/>
    <property type="match status" value="1"/>
</dbReference>
<comment type="caution">
    <text evidence="1">The sequence shown here is derived from an EMBL/GenBank/DDBJ whole genome shotgun (WGS) entry which is preliminary data.</text>
</comment>
<dbReference type="AlphaFoldDB" id="A0AAV1W658"/>
<dbReference type="Pfam" id="PF05056">
    <property type="entry name" value="DUF674"/>
    <property type="match status" value="1"/>
</dbReference>